<comment type="caution">
    <text evidence="3">The sequence shown here is derived from an EMBL/GenBank/DDBJ whole genome shotgun (WGS) entry which is preliminary data.</text>
</comment>
<comment type="similarity">
    <text evidence="1">Belongs to the 4-hydroxybenzoyl-CoA thioesterase family.</text>
</comment>
<keyword evidence="4" id="KW-1185">Reference proteome</keyword>
<protein>
    <submittedName>
        <fullName evidence="3">Acyl-CoA thioesterase</fullName>
    </submittedName>
</protein>
<dbReference type="AlphaFoldDB" id="A0A3P2A3V8"/>
<sequence length="129" mass="14561">MACKPYRCTVANYHLDGYGHVNNARYLEFLEAARWSFFAQQGLQDVLRQARLVVVRIDIRYRRAAVLDDVLDIVCQIQTLKSRQLCLRQTVQCAGRTVAEADVTLSATDAAGNVVRLPDALTCFLLKDK</sequence>
<dbReference type="InterPro" id="IPR006684">
    <property type="entry name" value="YbgC/YbaW"/>
</dbReference>
<evidence type="ECO:0000256" key="2">
    <source>
        <dbReference type="ARBA" id="ARBA00022801"/>
    </source>
</evidence>
<dbReference type="PANTHER" id="PTHR31793:SF24">
    <property type="entry name" value="LONG-CHAIN ACYL-COA THIOESTERASE FADM"/>
    <property type="match status" value="1"/>
</dbReference>
<dbReference type="PIRSF" id="PIRSF003230">
    <property type="entry name" value="YbgC"/>
    <property type="match status" value="1"/>
</dbReference>
<dbReference type="GO" id="GO:0047617">
    <property type="term" value="F:fatty acyl-CoA hydrolase activity"/>
    <property type="evidence" value="ECO:0007669"/>
    <property type="project" value="TreeGrafter"/>
</dbReference>
<dbReference type="Pfam" id="PF13279">
    <property type="entry name" value="4HBT_2"/>
    <property type="match status" value="1"/>
</dbReference>
<dbReference type="OrthoDB" id="9799036at2"/>
<dbReference type="SUPFAM" id="SSF54637">
    <property type="entry name" value="Thioesterase/thiol ester dehydrase-isomerase"/>
    <property type="match status" value="1"/>
</dbReference>
<dbReference type="PANTHER" id="PTHR31793">
    <property type="entry name" value="4-HYDROXYBENZOYL-COA THIOESTERASE FAMILY MEMBER"/>
    <property type="match status" value="1"/>
</dbReference>
<proteinExistence type="inferred from homology"/>
<keyword evidence="2" id="KW-0378">Hydrolase</keyword>
<dbReference type="CDD" id="cd00586">
    <property type="entry name" value="4HBT"/>
    <property type="match status" value="1"/>
</dbReference>
<dbReference type="STRING" id="1121352.GCA_000620925_01577"/>
<dbReference type="Proteomes" id="UP000269923">
    <property type="component" value="Unassembled WGS sequence"/>
</dbReference>
<dbReference type="Gene3D" id="3.10.129.10">
    <property type="entry name" value="Hotdog Thioesterase"/>
    <property type="match status" value="1"/>
</dbReference>
<accession>A0A3P2A3V8</accession>
<dbReference type="InterPro" id="IPR029069">
    <property type="entry name" value="HotDog_dom_sf"/>
</dbReference>
<name>A0A3P2A3V8_9NEIS</name>
<evidence type="ECO:0000256" key="1">
    <source>
        <dbReference type="ARBA" id="ARBA00005953"/>
    </source>
</evidence>
<evidence type="ECO:0000313" key="4">
    <source>
        <dbReference type="Proteomes" id="UP000269923"/>
    </source>
</evidence>
<dbReference type="RefSeq" id="WP_124796265.1">
    <property type="nucleotide sequence ID" value="NZ_RQYC01000028.1"/>
</dbReference>
<dbReference type="NCBIfam" id="TIGR00051">
    <property type="entry name" value="YbgC/FadM family acyl-CoA thioesterase"/>
    <property type="match status" value="1"/>
</dbReference>
<gene>
    <name evidence="3" type="ORF">EII21_10510</name>
</gene>
<evidence type="ECO:0000313" key="3">
    <source>
        <dbReference type="EMBL" id="RRD88920.1"/>
    </source>
</evidence>
<dbReference type="EMBL" id="RQYC01000028">
    <property type="protein sequence ID" value="RRD88920.1"/>
    <property type="molecule type" value="Genomic_DNA"/>
</dbReference>
<organism evidence="3 4">
    <name type="scientific">Conchiformibius steedae</name>
    <dbReference type="NCBI Taxonomy" id="153493"/>
    <lineage>
        <taxon>Bacteria</taxon>
        <taxon>Pseudomonadati</taxon>
        <taxon>Pseudomonadota</taxon>
        <taxon>Betaproteobacteria</taxon>
        <taxon>Neisseriales</taxon>
        <taxon>Neisseriaceae</taxon>
        <taxon>Conchiformibius</taxon>
    </lineage>
</organism>
<dbReference type="InterPro" id="IPR050563">
    <property type="entry name" value="4-hydroxybenzoyl-CoA_TE"/>
</dbReference>
<reference evidence="3 4" key="1">
    <citation type="submission" date="2018-11" db="EMBL/GenBank/DDBJ databases">
        <title>Genomes From Bacteria Associated with the Canine Oral Cavity: a Test Case for Automated Genome-Based Taxonomic Assignment.</title>
        <authorList>
            <person name="Coil D.A."/>
            <person name="Jospin G."/>
            <person name="Darling A.E."/>
            <person name="Wallis C."/>
            <person name="Davis I.J."/>
            <person name="Harris S."/>
            <person name="Eisen J.A."/>
            <person name="Holcombe L.J."/>
            <person name="O'Flynn C."/>
        </authorList>
    </citation>
    <scope>NUCLEOTIDE SEQUENCE [LARGE SCALE GENOMIC DNA]</scope>
    <source>
        <strain evidence="3 4">COT-280</strain>
    </source>
</reference>